<feature type="region of interest" description="Disordered" evidence="2">
    <location>
        <begin position="83"/>
        <end position="154"/>
    </location>
</feature>
<keyword evidence="1" id="KW-1003">Cell membrane</keyword>
<dbReference type="SUPFAM" id="SSF110997">
    <property type="entry name" value="Sporulation related repeat"/>
    <property type="match status" value="1"/>
</dbReference>
<gene>
    <name evidence="1 4" type="primary">dedD</name>
    <name evidence="4" type="ORF">SOASR032_09440</name>
</gene>
<feature type="compositionally biased region" description="Basic and acidic residues" evidence="2">
    <location>
        <begin position="145"/>
        <end position="154"/>
    </location>
</feature>
<dbReference type="InterPro" id="IPR032898">
    <property type="entry name" value="DedD"/>
</dbReference>
<dbReference type="PANTHER" id="PTHR38687">
    <property type="entry name" value="CELL DIVISION PROTEIN DEDD-RELATED"/>
    <property type="match status" value="1"/>
</dbReference>
<keyword evidence="1" id="KW-0472">Membrane</keyword>
<dbReference type="GO" id="GO:0051301">
    <property type="term" value="P:cell division"/>
    <property type="evidence" value="ECO:0007669"/>
    <property type="project" value="UniProtKB-KW"/>
</dbReference>
<keyword evidence="1" id="KW-0131">Cell cycle</keyword>
<accession>A0ABQ5LFJ4</accession>
<sequence length="237" mass="25038">MASQFQNRLVGAVIIVAIGVIVLPSLFDGKKKHYEEEFAAIPLVPKEGDDRNTEILPSVNHNLPPVNPGSTAAVGNGQVVDNANTGIAPPPLASTTAGNTAVNAQPETLPPVTQTKPPESKPEPKPEPVVPKPTEQKPVANNKPVESEKPKEKPPVGQAYIVQLGALKNADKVNELVATLRLSGHRVYTIPATPVQGKITRLVVGPDPSKQKLEAALPELKRLTGLSGQVKAYSAAR</sequence>
<comment type="similarity">
    <text evidence="1">Belongs to the DedD family.</text>
</comment>
<dbReference type="EMBL" id="BRLJ01000002">
    <property type="protein sequence ID" value="GKX62375.1"/>
    <property type="molecule type" value="Genomic_DNA"/>
</dbReference>
<comment type="domain">
    <text evidence="1">The SPOR domain binds septal peptidoglycans and is required to target DedD to the septal ring.</text>
</comment>
<reference evidence="4" key="1">
    <citation type="submission" date="2022-06" db="EMBL/GenBank/DDBJ databases">
        <title>Draft genome sequences of Pragia fontium str. JCM24417.</title>
        <authorList>
            <person name="Wakabayashi Y."/>
            <person name="Kojima K."/>
        </authorList>
    </citation>
    <scope>NUCLEOTIDE SEQUENCE</scope>
    <source>
        <strain evidence="4">JCM 24417</strain>
    </source>
</reference>
<evidence type="ECO:0000313" key="5">
    <source>
        <dbReference type="Proteomes" id="UP001059610"/>
    </source>
</evidence>
<keyword evidence="1" id="KW-0812">Transmembrane</keyword>
<keyword evidence="1 4" id="KW-0132">Cell division</keyword>
<protein>
    <recommendedName>
        <fullName evidence="1">Cell division protein DedD</fullName>
    </recommendedName>
</protein>
<keyword evidence="1" id="KW-1133">Transmembrane helix</keyword>
<dbReference type="NCBIfam" id="NF008641">
    <property type="entry name" value="PRK11633.1"/>
    <property type="match status" value="1"/>
</dbReference>
<dbReference type="InterPro" id="IPR007730">
    <property type="entry name" value="SPOR-like_dom"/>
</dbReference>
<evidence type="ECO:0000259" key="3">
    <source>
        <dbReference type="PROSITE" id="PS51724"/>
    </source>
</evidence>
<dbReference type="Pfam" id="PF05036">
    <property type="entry name" value="SPOR"/>
    <property type="match status" value="1"/>
</dbReference>
<dbReference type="PROSITE" id="PS51724">
    <property type="entry name" value="SPOR"/>
    <property type="match status" value="1"/>
</dbReference>
<feature type="compositionally biased region" description="Polar residues" evidence="2">
    <location>
        <begin position="93"/>
        <end position="106"/>
    </location>
</feature>
<dbReference type="HAMAP" id="MF_02022">
    <property type="entry name" value="DedD"/>
    <property type="match status" value="1"/>
</dbReference>
<evidence type="ECO:0000256" key="2">
    <source>
        <dbReference type="SAM" id="MobiDB-lite"/>
    </source>
</evidence>
<evidence type="ECO:0000313" key="4">
    <source>
        <dbReference type="EMBL" id="GKX62375.1"/>
    </source>
</evidence>
<evidence type="ECO:0000256" key="1">
    <source>
        <dbReference type="HAMAP-Rule" id="MF_02022"/>
    </source>
</evidence>
<feature type="domain" description="SPOR" evidence="3">
    <location>
        <begin position="154"/>
        <end position="233"/>
    </location>
</feature>
<dbReference type="Gene3D" id="3.30.70.1070">
    <property type="entry name" value="Sporulation related repeat"/>
    <property type="match status" value="1"/>
</dbReference>
<dbReference type="RefSeq" id="WP_261821647.1">
    <property type="nucleotide sequence ID" value="NZ_BRLJ01000002.1"/>
</dbReference>
<comment type="subcellular location">
    <subcellularLocation>
        <location evidence="1">Cell inner membrane</location>
        <topology evidence="1">Single-pass membrane protein</topology>
    </subcellularLocation>
    <text evidence="1">Localizes at the septal ring.</text>
</comment>
<comment type="caution">
    <text evidence="4">The sequence shown here is derived from an EMBL/GenBank/DDBJ whole genome shotgun (WGS) entry which is preliminary data.</text>
</comment>
<dbReference type="PANTHER" id="PTHR38687:SF1">
    <property type="entry name" value="CELL DIVISION PROTEIN DEDD"/>
    <property type="match status" value="1"/>
</dbReference>
<dbReference type="Proteomes" id="UP001059610">
    <property type="component" value="Unassembled WGS sequence"/>
</dbReference>
<name>A0ABQ5LFJ4_9GAMM</name>
<proteinExistence type="inferred from homology"/>
<dbReference type="InterPro" id="IPR052521">
    <property type="entry name" value="Cell_div_SPOR-domain"/>
</dbReference>
<comment type="function">
    <text evidence="1">Non-essential cell division protein that could be required for efficient cell constriction.</text>
</comment>
<dbReference type="InterPro" id="IPR036680">
    <property type="entry name" value="SPOR-like_sf"/>
</dbReference>
<keyword evidence="1" id="KW-0997">Cell inner membrane</keyword>
<keyword evidence="5" id="KW-1185">Reference proteome</keyword>
<organism evidence="4 5">
    <name type="scientific">Pragia fontium</name>
    <dbReference type="NCBI Taxonomy" id="82985"/>
    <lineage>
        <taxon>Bacteria</taxon>
        <taxon>Pseudomonadati</taxon>
        <taxon>Pseudomonadota</taxon>
        <taxon>Gammaproteobacteria</taxon>
        <taxon>Enterobacterales</taxon>
        <taxon>Budviciaceae</taxon>
        <taxon>Pragia</taxon>
    </lineage>
</organism>
<feature type="transmembrane region" description="Helical" evidence="1">
    <location>
        <begin position="9"/>
        <end position="27"/>
    </location>
</feature>